<dbReference type="Pfam" id="PF00754">
    <property type="entry name" value="F5_F8_type_C"/>
    <property type="match status" value="1"/>
</dbReference>
<keyword evidence="4" id="KW-1185">Reference proteome</keyword>
<feature type="chain" id="PRO_5046862866" evidence="1">
    <location>
        <begin position="26"/>
        <end position="1056"/>
    </location>
</feature>
<comment type="caution">
    <text evidence="3">The sequence shown here is derived from an EMBL/GenBank/DDBJ whole genome shotgun (WGS) entry which is preliminary data.</text>
</comment>
<sequence length="1056" mass="116458">MAASGVVRWLAAALLCAAGPLAAQALPDLFPVGPTRLLDGFEDPAPWRVVASDQVSGSIRPVPGADGQALCLDYDFNGVSGHVGLQRDLPMVYPDNYRFSFRLRGESPDNDLQFKLVDASGDNVWWVNRPRYRFPRQWTEVRYRKRHIDKAWGPDPDPALRESARLEFTVYNNAGGRGSVCFDSLAFEPLPPEDRSPLRASAIATAGDAALAVDGLTATAWSADVSPVVPQRLVLDLGSVREFGGLRLRWERGLHASRYRVSLSEDGEAWRDVRQVEQGDGGDDWLALPESEARYIALDFIDGPGRRFTLGEVDVRPLAFGATGNDFIGAIAAQSRKGLYPRGFSGEQPYWTILGIDGGTAQGLIGEDGAIEVARGGFSIEPFVLVDGALATWHDVRARQSLLDAYLPIPTVHWAREDLALDVTAFAHGEPAGSRLVARYRLSNPGGRARDYTLALAVRPFQVNPPSQFLNTRGGVSPIRTLSIDGGTVSVDGRERVFAKQLPDAAFATTFDAGMAVSHLEARGPPASRSVVDPTGLASGALLYRMRLAPWETRTVEIMVPLTGSAALARRWWDAATLQDEVATGWRGRLDQVSLRVPARVQPLADTLRTSLAHMLVSRVGPRLQPGTRSYSRSWIRDGAMISEGLLRMGRPEVVREYLEWYAPYQFDSGKVPCCVDDRGSDPVPENDSHGQLIFNIAEYWRYTGDDAFLARMWPHVEAAFGYMEQLRLSERTTANRRVNRAFYGMMPASISHEGYSAKPMHSYWDNFWALRGYKDAVQVAQALGREDDARRMAAARDQFHADLMDSLRAATRAHGIDFLPGAAELGDFDPTSTTIALAPGGEQARLPQDLLHNTFERYWGHFTARRDGRLDWKDYTPYEWRNVGAFVRLGWRGRAKEALDWFFADRAPQAWNQWGEVVSRTPRKPFFLGDLPHAWVASDFVRAALDMFAYARERDDALVLAAGVPADWLDGEGVGISGLRTAQGPLAYRLRRDADGLLLEVDDTGLRMPAGGLVLPWPLDGAPGGSVVEAGEAELDDGELRITALPARVRVGRQD</sequence>
<proteinExistence type="predicted"/>
<dbReference type="RefSeq" id="WP_280940965.1">
    <property type="nucleotide sequence ID" value="NZ_JARYGX010000003.1"/>
</dbReference>
<dbReference type="EMBL" id="JARYGX010000003">
    <property type="protein sequence ID" value="MDH7451608.1"/>
    <property type="molecule type" value="Genomic_DNA"/>
</dbReference>
<accession>A0ABT6MMF6</accession>
<organism evidence="3 4">
    <name type="scientific">Luteimonas composti</name>
    <dbReference type="NCBI Taxonomy" id="398257"/>
    <lineage>
        <taxon>Bacteria</taxon>
        <taxon>Pseudomonadati</taxon>
        <taxon>Pseudomonadota</taxon>
        <taxon>Gammaproteobacteria</taxon>
        <taxon>Lysobacterales</taxon>
        <taxon>Lysobacteraceae</taxon>
        <taxon>Luteimonas</taxon>
    </lineage>
</organism>
<evidence type="ECO:0000259" key="2">
    <source>
        <dbReference type="PROSITE" id="PS50022"/>
    </source>
</evidence>
<protein>
    <submittedName>
        <fullName evidence="3">Discoidin domain-containing protein</fullName>
    </submittedName>
</protein>
<dbReference type="InterPro" id="IPR008928">
    <property type="entry name" value="6-hairpin_glycosidase_sf"/>
</dbReference>
<reference evidence="3" key="1">
    <citation type="journal article" date="2007" name="Int. J. Syst. Evol. Microbiol.">
        <title>Luteimonas composti sp. nov., a moderately thermophilic bacterium isolated from food waste.</title>
        <authorList>
            <person name="Young C.C."/>
            <person name="Kampfer P."/>
            <person name="Chen W.M."/>
            <person name="Yen W.S."/>
            <person name="Arun A.B."/>
            <person name="Lai W.A."/>
            <person name="Shen F.T."/>
            <person name="Rekha P.D."/>
            <person name="Lin K.Y."/>
            <person name="Chou J.H."/>
        </authorList>
    </citation>
    <scope>NUCLEOTIDE SEQUENCE</scope>
    <source>
        <strain evidence="3">CC-YY355</strain>
    </source>
</reference>
<evidence type="ECO:0000313" key="3">
    <source>
        <dbReference type="EMBL" id="MDH7451608.1"/>
    </source>
</evidence>
<evidence type="ECO:0000313" key="4">
    <source>
        <dbReference type="Proteomes" id="UP001160550"/>
    </source>
</evidence>
<name>A0ABT6MMF6_9GAMM</name>
<feature type="signal peptide" evidence="1">
    <location>
        <begin position="1"/>
        <end position="25"/>
    </location>
</feature>
<dbReference type="Proteomes" id="UP001160550">
    <property type="component" value="Unassembled WGS sequence"/>
</dbReference>
<dbReference type="SUPFAM" id="SSF48208">
    <property type="entry name" value="Six-hairpin glycosidases"/>
    <property type="match status" value="1"/>
</dbReference>
<gene>
    <name evidence="3" type="ORF">QF205_00745</name>
</gene>
<dbReference type="InterPro" id="IPR000421">
    <property type="entry name" value="FA58C"/>
</dbReference>
<feature type="domain" description="F5/8 type C" evidence="2">
    <location>
        <begin position="181"/>
        <end position="318"/>
    </location>
</feature>
<dbReference type="SUPFAM" id="SSF49785">
    <property type="entry name" value="Galactose-binding domain-like"/>
    <property type="match status" value="2"/>
</dbReference>
<dbReference type="Gene3D" id="1.50.10.10">
    <property type="match status" value="1"/>
</dbReference>
<dbReference type="Gene3D" id="2.60.120.260">
    <property type="entry name" value="Galactose-binding domain-like"/>
    <property type="match status" value="2"/>
</dbReference>
<dbReference type="InterPro" id="IPR012341">
    <property type="entry name" value="6hp_glycosidase-like_sf"/>
</dbReference>
<dbReference type="InterPro" id="IPR008979">
    <property type="entry name" value="Galactose-bd-like_sf"/>
</dbReference>
<reference evidence="3" key="2">
    <citation type="submission" date="2023-04" db="EMBL/GenBank/DDBJ databases">
        <authorList>
            <person name="Sun J.-Q."/>
        </authorList>
    </citation>
    <scope>NUCLEOTIDE SEQUENCE</scope>
    <source>
        <strain evidence="3">CC-YY355</strain>
    </source>
</reference>
<evidence type="ECO:0000256" key="1">
    <source>
        <dbReference type="SAM" id="SignalP"/>
    </source>
</evidence>
<keyword evidence="1" id="KW-0732">Signal</keyword>
<dbReference type="PROSITE" id="PS50022">
    <property type="entry name" value="FA58C_3"/>
    <property type="match status" value="1"/>
</dbReference>